<comment type="caution">
    <text evidence="1">The sequence shown here is derived from an EMBL/GenBank/DDBJ whole genome shotgun (WGS) entry which is preliminary data.</text>
</comment>
<keyword evidence="2" id="KW-1185">Reference proteome</keyword>
<protein>
    <recommendedName>
        <fullName evidence="3">IrrE N-terminal-like domain-containing protein</fullName>
    </recommendedName>
</protein>
<sequence length="180" mass="20049">MAALPVMLRHARARLAELPPLPEPWDMAEFVERVAQHRGRPIQLAPRTMSHYASVATGLWIRRTDRDVIVYDTSGTELHQDHIVLHELAHMLCGHTGVPLHTDATSRDDDQDGDQQMLSRLSGDDVLAEESVRVLHRNAYDSAQELEAETLAYVIWQAAGLQLVSGSGPVSRAVAAFEYH</sequence>
<dbReference type="Proteomes" id="UP000569329">
    <property type="component" value="Unassembled WGS sequence"/>
</dbReference>
<name>A0A839E464_9PSEU</name>
<organism evidence="1 2">
    <name type="scientific">Halosaccharopolyspora lacisalsi</name>
    <dbReference type="NCBI Taxonomy" id="1000566"/>
    <lineage>
        <taxon>Bacteria</taxon>
        <taxon>Bacillati</taxon>
        <taxon>Actinomycetota</taxon>
        <taxon>Actinomycetes</taxon>
        <taxon>Pseudonocardiales</taxon>
        <taxon>Pseudonocardiaceae</taxon>
        <taxon>Halosaccharopolyspora</taxon>
    </lineage>
</organism>
<dbReference type="AlphaFoldDB" id="A0A839E464"/>
<dbReference type="RefSeq" id="WP_182546983.1">
    <property type="nucleotide sequence ID" value="NZ_JACGWZ010000010.1"/>
</dbReference>
<accession>A0A839E464</accession>
<gene>
    <name evidence="1" type="ORF">FHX42_005237</name>
</gene>
<evidence type="ECO:0000313" key="2">
    <source>
        <dbReference type="Proteomes" id="UP000569329"/>
    </source>
</evidence>
<reference evidence="1 2" key="1">
    <citation type="submission" date="2020-07" db="EMBL/GenBank/DDBJ databases">
        <title>Sequencing the genomes of 1000 actinobacteria strains.</title>
        <authorList>
            <person name="Klenk H.-P."/>
        </authorList>
    </citation>
    <scope>NUCLEOTIDE SEQUENCE [LARGE SCALE GENOMIC DNA]</scope>
    <source>
        <strain evidence="1 2">DSM 45975</strain>
    </source>
</reference>
<evidence type="ECO:0000313" key="1">
    <source>
        <dbReference type="EMBL" id="MBA8827830.1"/>
    </source>
</evidence>
<evidence type="ECO:0008006" key="3">
    <source>
        <dbReference type="Google" id="ProtNLM"/>
    </source>
</evidence>
<proteinExistence type="predicted"/>
<dbReference type="EMBL" id="JACGWZ010000010">
    <property type="protein sequence ID" value="MBA8827830.1"/>
    <property type="molecule type" value="Genomic_DNA"/>
</dbReference>